<name>A0ACC0UQC3_9HYPO</name>
<comment type="caution">
    <text evidence="1">The sequence shown here is derived from an EMBL/GenBank/DDBJ whole genome shotgun (WGS) entry which is preliminary data.</text>
</comment>
<reference evidence="1" key="1">
    <citation type="submission" date="2022-10" db="EMBL/GenBank/DDBJ databases">
        <title>Complete Genome of Trichothecium roseum strain YXFP-22015, a Plant Pathogen Isolated from Citrus.</title>
        <authorList>
            <person name="Wang Y."/>
            <person name="Zhu L."/>
        </authorList>
    </citation>
    <scope>NUCLEOTIDE SEQUENCE</scope>
    <source>
        <strain evidence="1">YXFP-22015</strain>
    </source>
</reference>
<dbReference type="Proteomes" id="UP001163324">
    <property type="component" value="Chromosome 9"/>
</dbReference>
<proteinExistence type="predicted"/>
<evidence type="ECO:0000313" key="1">
    <source>
        <dbReference type="EMBL" id="KAI9896183.1"/>
    </source>
</evidence>
<evidence type="ECO:0000313" key="2">
    <source>
        <dbReference type="Proteomes" id="UP001163324"/>
    </source>
</evidence>
<accession>A0ACC0UQC3</accession>
<protein>
    <submittedName>
        <fullName evidence="1">Uncharacterized protein</fullName>
    </submittedName>
</protein>
<organism evidence="1 2">
    <name type="scientific">Trichothecium roseum</name>
    <dbReference type="NCBI Taxonomy" id="47278"/>
    <lineage>
        <taxon>Eukaryota</taxon>
        <taxon>Fungi</taxon>
        <taxon>Dikarya</taxon>
        <taxon>Ascomycota</taxon>
        <taxon>Pezizomycotina</taxon>
        <taxon>Sordariomycetes</taxon>
        <taxon>Hypocreomycetidae</taxon>
        <taxon>Hypocreales</taxon>
        <taxon>Hypocreales incertae sedis</taxon>
        <taxon>Trichothecium</taxon>
    </lineage>
</organism>
<dbReference type="EMBL" id="CM047948">
    <property type="protein sequence ID" value="KAI9896183.1"/>
    <property type="molecule type" value="Genomic_DNA"/>
</dbReference>
<gene>
    <name evidence="1" type="ORF">N3K66_008355</name>
</gene>
<sequence>MNASIRLWCLVVRLLLLLLARAAVVVSTPVARDVDAPPFLSVEDGTVPEYVTRHAPLVWLHSEDPFRPSDLLQHIRHTRPRLGRDPIPDLPDDLGGDGDGLTLDNLALLNAFGGKQVALTTRGDDVSALPAWLLGEEPDADGRVRGATPCVVVLVEKDGGGSDGGSDGVVVVDAFYFYFYSYDRGPNITQVLEPMASFIDDGSGAEGMHFGDHVGDWEHNMVRFENGRPTGIYYSQHRDGTAYGWDDAALTMTDERPLVYSAYGSHANYESEGIHVHDKALVDYCDAGKLWDPVLSAYFYHWDPSTSALTPLHTADGNATAPTPTPGESPSNDGSKNNDNITSSFFYFAGRWGDAQYPDSHPLQRTIPRFGLKRFVSGPRGPLVKNLVRAGLYPDRRRVDTWAEWAVGVFMKLYPSMEA</sequence>
<keyword evidence="2" id="KW-1185">Reference proteome</keyword>